<dbReference type="AlphaFoldDB" id="A0A6S7H8E0"/>
<dbReference type="EMBL" id="CACRXK020003837">
    <property type="protein sequence ID" value="CAB4000436.1"/>
    <property type="molecule type" value="Genomic_DNA"/>
</dbReference>
<evidence type="ECO:0000313" key="1">
    <source>
        <dbReference type="EMBL" id="CAB4000436.1"/>
    </source>
</evidence>
<comment type="caution">
    <text evidence="1">The sequence shown here is derived from an EMBL/GenBank/DDBJ whole genome shotgun (WGS) entry which is preliminary data.</text>
</comment>
<name>A0A6S7H8E0_PARCT</name>
<sequence length="385" mass="43099">MESPGKTSDEKSKSCDADSAKKSLNEYDANVQDIIKLQEHVIATQHKIISSGSFLGGLLSLSEKNAIKSEVNQAKQIFNLKIRENKRKDISEVVNPLLFQQLLVDIKNACPTITAVLELLVLTNNTSQNVLKTENVKMKATVHLLASMIDIRDQHGNNDFPLLFGLLCLCYGAGPSLIRMLQCLGLSESFPMLIPRLRAMQLNKKWTSCQERNLLRKMDLALNVYPETVEQIQSSSSDHLREMSDSAESKVNQRVDAKQFKINIPQIEEDFPDLATKKTKIFPLPISHENQHTKISARKSAHDSIKDVNKELDKRFNSVFGILRDIASTKAQDMETSSTSKPSNVARKLNINVGDQKNTLLVQGCANRCPDVYMDATHLNKCPPD</sequence>
<keyword evidence="2" id="KW-1185">Reference proteome</keyword>
<dbReference type="Proteomes" id="UP001152795">
    <property type="component" value="Unassembled WGS sequence"/>
</dbReference>
<accession>A0A6S7H8E0</accession>
<proteinExistence type="predicted"/>
<organism evidence="1 2">
    <name type="scientific">Paramuricea clavata</name>
    <name type="common">Red gorgonian</name>
    <name type="synonym">Violescent sea-whip</name>
    <dbReference type="NCBI Taxonomy" id="317549"/>
    <lineage>
        <taxon>Eukaryota</taxon>
        <taxon>Metazoa</taxon>
        <taxon>Cnidaria</taxon>
        <taxon>Anthozoa</taxon>
        <taxon>Octocorallia</taxon>
        <taxon>Malacalcyonacea</taxon>
        <taxon>Plexauridae</taxon>
        <taxon>Paramuricea</taxon>
    </lineage>
</organism>
<evidence type="ECO:0000313" key="2">
    <source>
        <dbReference type="Proteomes" id="UP001152795"/>
    </source>
</evidence>
<protein>
    <submittedName>
        <fullName evidence="1">Uncharacterized protein</fullName>
    </submittedName>
</protein>
<reference evidence="1" key="1">
    <citation type="submission" date="2020-04" db="EMBL/GenBank/DDBJ databases">
        <authorList>
            <person name="Alioto T."/>
            <person name="Alioto T."/>
            <person name="Gomez Garrido J."/>
        </authorList>
    </citation>
    <scope>NUCLEOTIDE SEQUENCE</scope>
    <source>
        <strain evidence="1">A484AB</strain>
    </source>
</reference>
<gene>
    <name evidence="1" type="ORF">PACLA_8A038396</name>
</gene>